<evidence type="ECO:0000256" key="1">
    <source>
        <dbReference type="ARBA" id="ARBA00005790"/>
    </source>
</evidence>
<dbReference type="SMART" id="SM00072">
    <property type="entry name" value="GuKc"/>
    <property type="match status" value="1"/>
</dbReference>
<organism evidence="8 9">
    <name type="scientific">Candidatus Uhrbacteria bacterium RIFCSPLOWO2_02_FULL_48_12</name>
    <dbReference type="NCBI Taxonomy" id="1802407"/>
    <lineage>
        <taxon>Bacteria</taxon>
        <taxon>Candidatus Uhriibacteriota</taxon>
    </lineage>
</organism>
<dbReference type="Gene3D" id="3.30.63.10">
    <property type="entry name" value="Guanylate Kinase phosphate binding domain"/>
    <property type="match status" value="1"/>
</dbReference>
<dbReference type="FunFam" id="3.30.63.10:FF:000002">
    <property type="entry name" value="Guanylate kinase 1"/>
    <property type="match status" value="1"/>
</dbReference>
<dbReference type="STRING" id="1802407.A3I40_00305"/>
<dbReference type="PROSITE" id="PS50052">
    <property type="entry name" value="GUANYLATE_KINASE_2"/>
    <property type="match status" value="1"/>
</dbReference>
<evidence type="ECO:0000256" key="4">
    <source>
        <dbReference type="ARBA" id="ARBA00022679"/>
    </source>
</evidence>
<dbReference type="GO" id="GO:0004385">
    <property type="term" value="F:GMP kinase activity"/>
    <property type="evidence" value="ECO:0007669"/>
    <property type="project" value="UniProtKB-EC"/>
</dbReference>
<dbReference type="EC" id="2.7.4.8" evidence="2"/>
<keyword evidence="5" id="KW-0418">Kinase</keyword>
<proteinExistence type="inferred from homology"/>
<dbReference type="CDD" id="cd00071">
    <property type="entry name" value="GMPK"/>
    <property type="match status" value="1"/>
</dbReference>
<evidence type="ECO:0000313" key="8">
    <source>
        <dbReference type="EMBL" id="OGL86522.1"/>
    </source>
</evidence>
<dbReference type="Gene3D" id="3.40.50.300">
    <property type="entry name" value="P-loop containing nucleotide triphosphate hydrolases"/>
    <property type="match status" value="1"/>
</dbReference>
<dbReference type="InterPro" id="IPR027417">
    <property type="entry name" value="P-loop_NTPase"/>
</dbReference>
<sequence length="191" mass="22179">MKRQGTLFLLVGPSRVGKDSILRGLLKMKSLKLRKLVTMTTRQKRAGEISGKTYHYVSEEMFLRKIKNKEFLEWAPVRNHRFGTPRRPLLNWLAAGHDVIQQVDVRGADALCRLQLLKTVTIFILPGSMEELKERLNHHVFSPEQRRVRWAETLRELKKQTEYDYRVVNARGELHTAIAEVAEIIKATKGH</sequence>
<dbReference type="InterPro" id="IPR008144">
    <property type="entry name" value="Guanylate_kin-like_dom"/>
</dbReference>
<dbReference type="EMBL" id="MGEP01000047">
    <property type="protein sequence ID" value="OGL86522.1"/>
    <property type="molecule type" value="Genomic_DNA"/>
</dbReference>
<evidence type="ECO:0000256" key="6">
    <source>
        <dbReference type="ARBA" id="ARBA00030128"/>
    </source>
</evidence>
<evidence type="ECO:0000259" key="7">
    <source>
        <dbReference type="PROSITE" id="PS50052"/>
    </source>
</evidence>
<feature type="domain" description="Guanylate kinase-like" evidence="7">
    <location>
        <begin position="5"/>
        <end position="186"/>
    </location>
</feature>
<dbReference type="GO" id="GO:0005829">
    <property type="term" value="C:cytosol"/>
    <property type="evidence" value="ECO:0007669"/>
    <property type="project" value="TreeGrafter"/>
</dbReference>
<dbReference type="Pfam" id="PF00625">
    <property type="entry name" value="Guanylate_kin"/>
    <property type="match status" value="1"/>
</dbReference>
<comment type="caution">
    <text evidence="8">The sequence shown here is derived from an EMBL/GenBank/DDBJ whole genome shotgun (WGS) entry which is preliminary data.</text>
</comment>
<comment type="similarity">
    <text evidence="1">Belongs to the guanylate kinase family.</text>
</comment>
<accession>A0A1F7V7I7</accession>
<dbReference type="PANTHER" id="PTHR23117">
    <property type="entry name" value="GUANYLATE KINASE-RELATED"/>
    <property type="match status" value="1"/>
</dbReference>
<gene>
    <name evidence="8" type="ORF">A3I40_00305</name>
</gene>
<dbReference type="Proteomes" id="UP000178723">
    <property type="component" value="Unassembled WGS sequence"/>
</dbReference>
<evidence type="ECO:0000256" key="3">
    <source>
        <dbReference type="ARBA" id="ARBA00016296"/>
    </source>
</evidence>
<dbReference type="PROSITE" id="PS00856">
    <property type="entry name" value="GUANYLATE_KINASE_1"/>
    <property type="match status" value="1"/>
</dbReference>
<dbReference type="InterPro" id="IPR020590">
    <property type="entry name" value="Guanylate_kinase_CS"/>
</dbReference>
<protein>
    <recommendedName>
        <fullName evidence="3">Guanylate kinase</fullName>
        <ecNumber evidence="2">2.7.4.8</ecNumber>
    </recommendedName>
    <alternativeName>
        <fullName evidence="6">GMP kinase</fullName>
    </alternativeName>
</protein>
<dbReference type="PANTHER" id="PTHR23117:SF13">
    <property type="entry name" value="GUANYLATE KINASE"/>
    <property type="match status" value="1"/>
</dbReference>
<evidence type="ECO:0000256" key="5">
    <source>
        <dbReference type="ARBA" id="ARBA00022777"/>
    </source>
</evidence>
<reference evidence="8 9" key="1">
    <citation type="journal article" date="2016" name="Nat. Commun.">
        <title>Thousands of microbial genomes shed light on interconnected biogeochemical processes in an aquifer system.</title>
        <authorList>
            <person name="Anantharaman K."/>
            <person name="Brown C.T."/>
            <person name="Hug L.A."/>
            <person name="Sharon I."/>
            <person name="Castelle C.J."/>
            <person name="Probst A.J."/>
            <person name="Thomas B.C."/>
            <person name="Singh A."/>
            <person name="Wilkins M.J."/>
            <person name="Karaoz U."/>
            <person name="Brodie E.L."/>
            <person name="Williams K.H."/>
            <person name="Hubbard S.S."/>
            <person name="Banfield J.F."/>
        </authorList>
    </citation>
    <scope>NUCLEOTIDE SEQUENCE [LARGE SCALE GENOMIC DNA]</scope>
</reference>
<evidence type="ECO:0000313" key="9">
    <source>
        <dbReference type="Proteomes" id="UP000178723"/>
    </source>
</evidence>
<evidence type="ECO:0000256" key="2">
    <source>
        <dbReference type="ARBA" id="ARBA00012961"/>
    </source>
</evidence>
<dbReference type="AlphaFoldDB" id="A0A1F7V7I7"/>
<dbReference type="SUPFAM" id="SSF52540">
    <property type="entry name" value="P-loop containing nucleoside triphosphate hydrolases"/>
    <property type="match status" value="1"/>
</dbReference>
<name>A0A1F7V7I7_9BACT</name>
<dbReference type="InterPro" id="IPR008145">
    <property type="entry name" value="GK/Ca_channel_bsu"/>
</dbReference>
<keyword evidence="4" id="KW-0808">Transferase</keyword>